<dbReference type="EMBL" id="CP042260">
    <property type="protein sequence ID" value="QDY67585.1"/>
    <property type="molecule type" value="Genomic_DNA"/>
</dbReference>
<proteinExistence type="predicted"/>
<keyword evidence="3" id="KW-1185">Reference proteome</keyword>
<evidence type="ECO:0000313" key="1">
    <source>
        <dbReference type="EMBL" id="QDY67585.1"/>
    </source>
</evidence>
<dbReference type="EMBL" id="CP102487">
    <property type="protein sequence ID" value="UUX59768.1"/>
    <property type="molecule type" value="Genomic_DNA"/>
</dbReference>
<reference evidence="2" key="2">
    <citation type="journal article" date="2022" name="Pest Manag. Sci.">
        <title>Glutamicibacter halophytocola-mediated host fitness of potato tuber moth on Solanaceae crops.</title>
        <authorList>
            <person name="Wang W."/>
            <person name="Xiao G."/>
            <person name="Du G."/>
            <person name="Chang L."/>
            <person name="Yang Y."/>
            <person name="Ye J."/>
            <person name="Chen B."/>
        </authorList>
    </citation>
    <scope>NUCLEOTIDE SEQUENCE</scope>
    <source>
        <strain evidence="2">S2</strain>
    </source>
</reference>
<dbReference type="Pfam" id="PF10698">
    <property type="entry name" value="DUF2505"/>
    <property type="match status" value="1"/>
</dbReference>
<dbReference type="KEGG" id="gar:AOZ07_04435"/>
<evidence type="ECO:0000313" key="3">
    <source>
        <dbReference type="Proteomes" id="UP000320717"/>
    </source>
</evidence>
<accession>A0A5B8I3T4</accession>
<dbReference type="Proteomes" id="UP001060018">
    <property type="component" value="Chromosome"/>
</dbReference>
<dbReference type="InterPro" id="IPR019639">
    <property type="entry name" value="DUF2505"/>
</dbReference>
<evidence type="ECO:0000313" key="4">
    <source>
        <dbReference type="Proteomes" id="UP001060018"/>
    </source>
</evidence>
<protein>
    <submittedName>
        <fullName evidence="2">DUF2505 domain-containing protein</fullName>
    </submittedName>
</protein>
<gene>
    <name evidence="1" type="ORF">FQA45_15450</name>
    <name evidence="2" type="ORF">NUH22_03865</name>
</gene>
<sequence>MALNASTQISHPAQQVIATLSDRGFAEHLTKVANGTLNEFTVDGDIAGAFTLTTVRSVPTDRVPDIARKFVGSSIEITQVEKWSAPDAAGSRSATVQITVGGVPVSVSGTEQLTGQGEVSELAVDAKVSSSIPFIGGKLASAAEPYIGKALNLQAAQVNAWLSK</sequence>
<dbReference type="OrthoDB" id="3266819at2"/>
<dbReference type="Proteomes" id="UP000320717">
    <property type="component" value="Chromosome"/>
</dbReference>
<dbReference type="AlphaFoldDB" id="A0A5B8I3T4"/>
<evidence type="ECO:0000313" key="2">
    <source>
        <dbReference type="EMBL" id="UUX59768.1"/>
    </source>
</evidence>
<name>A0A5B8I3T4_9MICC</name>
<dbReference type="RefSeq" id="WP_060700894.1">
    <property type="nucleotide sequence ID" value="NZ_CP012750.1"/>
</dbReference>
<reference evidence="1 3" key="1">
    <citation type="submission" date="2019-07" db="EMBL/GenBank/DDBJ databases">
        <title>Complete Genome Sequence of drought tolerant Plant Growth-Promoting Rhizobacterium Glutamicibacter halophytocola DR408.</title>
        <authorList>
            <person name="Nishu S.D."/>
            <person name="Lee T.K."/>
        </authorList>
    </citation>
    <scope>NUCLEOTIDE SEQUENCE [LARGE SCALE GENOMIC DNA]</scope>
    <source>
        <strain evidence="1 3">DR408</strain>
    </source>
</reference>
<organism evidence="2 4">
    <name type="scientific">Glutamicibacter halophytocola</name>
    <dbReference type="NCBI Taxonomy" id="1933880"/>
    <lineage>
        <taxon>Bacteria</taxon>
        <taxon>Bacillati</taxon>
        <taxon>Actinomycetota</taxon>
        <taxon>Actinomycetes</taxon>
        <taxon>Micrococcales</taxon>
        <taxon>Micrococcaceae</taxon>
        <taxon>Glutamicibacter</taxon>
    </lineage>
</organism>